<evidence type="ECO:0000256" key="2">
    <source>
        <dbReference type="ARBA" id="ARBA00023136"/>
    </source>
</evidence>
<dbReference type="EMBL" id="BBYR01000039">
    <property type="protein sequence ID" value="GAP36783.1"/>
    <property type="molecule type" value="Genomic_DNA"/>
</dbReference>
<keyword evidence="5" id="KW-1185">Reference proteome</keyword>
<comment type="caution">
    <text evidence="4">The sequence shown here is derived from an EMBL/GenBank/DDBJ whole genome shotgun (WGS) entry which is preliminary data.</text>
</comment>
<feature type="domain" description="Glycine zipper 2TM" evidence="3">
    <location>
        <begin position="70"/>
        <end position="110"/>
    </location>
</feature>
<evidence type="ECO:0000313" key="4">
    <source>
        <dbReference type="EMBL" id="GAP36783.1"/>
    </source>
</evidence>
<sequence length="184" mass="18848">MLKGIAIGGVAAVVLGAGAVTGYRTVAQPREAQVVAVRDVLQTVTTPQERCDNVQVTHRAPTQDPNRITGSVIGGIAGGLLGNQIGGGSGRTLATVAGAAAGGYAGNQVQKNMQQRDTVTTTERRCKTVQTKSQQLVGYDVTYRIGEREGVVRTSFKPGATLPVKDGQVVVDAPAVPVSTAPAG</sequence>
<dbReference type="GO" id="GO:0019867">
    <property type="term" value="C:outer membrane"/>
    <property type="evidence" value="ECO:0007669"/>
    <property type="project" value="InterPro"/>
</dbReference>
<comment type="subcellular location">
    <subcellularLocation>
        <location evidence="1">Membrane</location>
    </subcellularLocation>
</comment>
<keyword evidence="2" id="KW-0472">Membrane</keyword>
<dbReference type="Proteomes" id="UP000037660">
    <property type="component" value="Unassembled WGS sequence"/>
</dbReference>
<name>A0A0K8P2D7_PISS1</name>
<reference evidence="5" key="1">
    <citation type="submission" date="2015-07" db="EMBL/GenBank/DDBJ databases">
        <title>Discovery of a poly(ethylene terephthalate assimilation.</title>
        <authorList>
            <person name="Yoshida S."/>
            <person name="Hiraga K."/>
            <person name="Takehana T."/>
            <person name="Taniguchi I."/>
            <person name="Yamaji H."/>
            <person name="Maeda Y."/>
            <person name="Toyohara K."/>
            <person name="Miyamoto K."/>
            <person name="Kimura Y."/>
            <person name="Oda K."/>
        </authorList>
    </citation>
    <scope>NUCLEOTIDE SEQUENCE [LARGE SCALE GENOMIC DNA]</scope>
    <source>
        <strain evidence="5">NBRC 110686 / TISTR 2288 / 201-F6</strain>
    </source>
</reference>
<dbReference type="PANTHER" id="PTHR35603:SF2">
    <property type="entry name" value="OUTER MEMBRANE LIPOPROTEIN"/>
    <property type="match status" value="1"/>
</dbReference>
<evidence type="ECO:0000313" key="5">
    <source>
        <dbReference type="Proteomes" id="UP000037660"/>
    </source>
</evidence>
<dbReference type="STRING" id="1547922.ISF6_2623"/>
<dbReference type="AlphaFoldDB" id="A0A0K8P2D7"/>
<evidence type="ECO:0000256" key="1">
    <source>
        <dbReference type="ARBA" id="ARBA00004370"/>
    </source>
</evidence>
<organism evidence="4 5">
    <name type="scientific">Piscinibacter sakaiensis</name>
    <name type="common">Ideonella sakaiensis</name>
    <dbReference type="NCBI Taxonomy" id="1547922"/>
    <lineage>
        <taxon>Bacteria</taxon>
        <taxon>Pseudomonadati</taxon>
        <taxon>Pseudomonadota</taxon>
        <taxon>Betaproteobacteria</taxon>
        <taxon>Burkholderiales</taxon>
        <taxon>Sphaerotilaceae</taxon>
        <taxon>Piscinibacter</taxon>
    </lineage>
</organism>
<dbReference type="InterPro" id="IPR008816">
    <property type="entry name" value="Gly_zipper_2TM_dom"/>
</dbReference>
<gene>
    <name evidence="4" type="ORF">ISF6_2623</name>
</gene>
<dbReference type="RefSeq" id="WP_231638155.1">
    <property type="nucleotide sequence ID" value="NZ_JBFBPI010000039.1"/>
</dbReference>
<proteinExistence type="predicted"/>
<dbReference type="PANTHER" id="PTHR35603">
    <property type="match status" value="1"/>
</dbReference>
<evidence type="ECO:0000259" key="3">
    <source>
        <dbReference type="Pfam" id="PF05433"/>
    </source>
</evidence>
<dbReference type="Pfam" id="PF05433">
    <property type="entry name" value="Rick_17kDa_Anti"/>
    <property type="match status" value="1"/>
</dbReference>
<dbReference type="NCBIfam" id="NF008437">
    <property type="entry name" value="PRK11280.1"/>
    <property type="match status" value="1"/>
</dbReference>
<protein>
    <submittedName>
        <fullName evidence="4">Putative exported protein</fullName>
    </submittedName>
</protein>
<reference evidence="4 5" key="2">
    <citation type="journal article" date="2016" name="Science">
        <title>A bacterium that degrades and assimilates poly(ethylene terephthalate).</title>
        <authorList>
            <person name="Yoshida S."/>
            <person name="Hiraga K."/>
            <person name="Takehana T."/>
            <person name="Taniguchi I."/>
            <person name="Yamaji H."/>
            <person name="Maeda Y."/>
            <person name="Toyohara K."/>
            <person name="Miyamoto K."/>
            <person name="Kimura Y."/>
            <person name="Oda K."/>
        </authorList>
    </citation>
    <scope>NUCLEOTIDE SEQUENCE [LARGE SCALE GENOMIC DNA]</scope>
    <source>
        <strain evidence="5">NBRC 110686 / TISTR 2288 / 201-F6</strain>
    </source>
</reference>
<dbReference type="InterPro" id="IPR051407">
    <property type="entry name" value="Bact_OM_lipoprot/Surf_antigen"/>
</dbReference>
<accession>A0A0K8P2D7</accession>